<evidence type="ECO:0000313" key="2">
    <source>
        <dbReference type="EMBL" id="EGI18166.1"/>
    </source>
</evidence>
<accession>F4ST33</accession>
<reference evidence="2 3" key="1">
    <citation type="submission" date="2010-01" db="EMBL/GenBank/DDBJ databases">
        <title>The Genome Sequence of Escherichia coli M605.</title>
        <authorList>
            <consortium name="The Broad Institute Genome Sequencing Platform"/>
            <consortium name="The Broad Institute Genome Sequencing Center for Infectious Disease"/>
            <person name="Feldgarden M."/>
            <person name="Gordon D.M."/>
            <person name="Johnson J.R."/>
            <person name="Johnston B.D."/>
            <person name="Young S."/>
            <person name="Zeng Q."/>
            <person name="Koehrsen M."/>
            <person name="Alvarado L."/>
            <person name="Berlin A.M."/>
            <person name="Borenstein D."/>
            <person name="Chapman S.B."/>
            <person name="Chen Z."/>
            <person name="Engels R."/>
            <person name="Freedman E."/>
            <person name="Gellesch M."/>
            <person name="Goldberg J."/>
            <person name="Griggs A."/>
            <person name="Gujja S."/>
            <person name="Heilman E.R."/>
            <person name="Heiman D.I."/>
            <person name="Hepburn T.A."/>
            <person name="Howarth C."/>
            <person name="Jen D."/>
            <person name="Larson L."/>
            <person name="Lewis B."/>
            <person name="Mehta T."/>
            <person name="Park D."/>
            <person name="Pearson M."/>
            <person name="Richards J."/>
            <person name="Roberts A."/>
            <person name="Saif S."/>
            <person name="Shea T.D."/>
            <person name="Shenoy N."/>
            <person name="Sisk P."/>
            <person name="Stolte C."/>
            <person name="Sykes S.N."/>
            <person name="Walk T."/>
            <person name="White J."/>
            <person name="Yandava C."/>
            <person name="Haas B."/>
            <person name="Henn M.R."/>
            <person name="Nusbaum C."/>
            <person name="Birren B."/>
        </authorList>
    </citation>
    <scope>NUCLEOTIDE SEQUENCE [LARGE SCALE GENOMIC DNA]</scope>
    <source>
        <strain evidence="2 3">M605</strain>
    </source>
</reference>
<dbReference type="HOGENOM" id="CLU_202835_0_0_6"/>
<dbReference type="EMBL" id="GL883893">
    <property type="protein sequence ID" value="EGI18166.1"/>
    <property type="molecule type" value="Genomic_DNA"/>
</dbReference>
<gene>
    <name evidence="2" type="ORF">ECIG_03591</name>
</gene>
<dbReference type="AlphaFoldDB" id="F4ST33"/>
<name>F4ST33_ECOLX</name>
<feature type="region of interest" description="Disordered" evidence="1">
    <location>
        <begin position="1"/>
        <end position="22"/>
    </location>
</feature>
<organism evidence="2 3">
    <name type="scientific">Escherichia coli M605</name>
    <dbReference type="NCBI Taxonomy" id="656417"/>
    <lineage>
        <taxon>Bacteria</taxon>
        <taxon>Pseudomonadati</taxon>
        <taxon>Pseudomonadota</taxon>
        <taxon>Gammaproteobacteria</taxon>
        <taxon>Enterobacterales</taxon>
        <taxon>Enterobacteriaceae</taxon>
        <taxon>Escherichia</taxon>
    </lineage>
</organism>
<dbReference type="Proteomes" id="UP000004710">
    <property type="component" value="Unassembled WGS sequence"/>
</dbReference>
<evidence type="ECO:0000256" key="1">
    <source>
        <dbReference type="SAM" id="MobiDB-lite"/>
    </source>
</evidence>
<sequence>TTSRTQKPSRVLSGRLTEKSGQHWQTALTTPGSVTMNCGVRKSARLFLPEKVRVTGPVNMQTVTVQWPVSE</sequence>
<feature type="non-terminal residue" evidence="2">
    <location>
        <position position="1"/>
    </location>
</feature>
<protein>
    <submittedName>
        <fullName evidence="2">Putative transposase for transposon</fullName>
    </submittedName>
</protein>
<proteinExistence type="predicted"/>
<evidence type="ECO:0000313" key="3">
    <source>
        <dbReference type="Proteomes" id="UP000004710"/>
    </source>
</evidence>